<evidence type="ECO:0000256" key="4">
    <source>
        <dbReference type="ARBA" id="ARBA00023136"/>
    </source>
</evidence>
<evidence type="ECO:0000256" key="1">
    <source>
        <dbReference type="ARBA" id="ARBA00004141"/>
    </source>
</evidence>
<dbReference type="PANTHER" id="PTHR12778">
    <property type="entry name" value="SOLUTE CARRIER FAMILY 33 ACETYL-COA TRANSPORTER -RELATED"/>
    <property type="match status" value="1"/>
</dbReference>
<feature type="transmembrane region" description="Helical" evidence="6">
    <location>
        <begin position="457"/>
        <end position="477"/>
    </location>
</feature>
<evidence type="ECO:0000256" key="3">
    <source>
        <dbReference type="ARBA" id="ARBA00022989"/>
    </source>
</evidence>
<dbReference type="RefSeq" id="XP_033402037.1">
    <property type="nucleotide sequence ID" value="XM_033545562.1"/>
</dbReference>
<keyword evidence="8" id="KW-1185">Reference proteome</keyword>
<dbReference type="PANTHER" id="PTHR12778:SF9">
    <property type="entry name" value="ACETYL-COENZYME A TRANSPORTER 1"/>
    <property type="match status" value="1"/>
</dbReference>
<evidence type="ECO:0000256" key="5">
    <source>
        <dbReference type="SAM" id="MobiDB-lite"/>
    </source>
</evidence>
<gene>
    <name evidence="7" type="ORF">K452DRAFT_348876</name>
</gene>
<feature type="transmembrane region" description="Helical" evidence="6">
    <location>
        <begin position="199"/>
        <end position="224"/>
    </location>
</feature>
<dbReference type="EMBL" id="ML995476">
    <property type="protein sequence ID" value="KAF2146328.1"/>
    <property type="molecule type" value="Genomic_DNA"/>
</dbReference>
<dbReference type="InterPro" id="IPR024371">
    <property type="entry name" value="AcetylCoA_trans_1-like"/>
</dbReference>
<feature type="compositionally biased region" description="Polar residues" evidence="5">
    <location>
        <begin position="51"/>
        <end position="68"/>
    </location>
</feature>
<feature type="region of interest" description="Disordered" evidence="5">
    <location>
        <begin position="1"/>
        <end position="90"/>
    </location>
</feature>
<accession>A0A6A6BRC9</accession>
<feature type="transmembrane region" description="Helical" evidence="6">
    <location>
        <begin position="419"/>
        <end position="445"/>
    </location>
</feature>
<comment type="subcellular location">
    <subcellularLocation>
        <location evidence="1">Membrane</location>
        <topology evidence="1">Multi-pass membrane protein</topology>
    </subcellularLocation>
</comment>
<proteinExistence type="predicted"/>
<feature type="transmembrane region" description="Helical" evidence="6">
    <location>
        <begin position="532"/>
        <end position="552"/>
    </location>
</feature>
<evidence type="ECO:0000256" key="6">
    <source>
        <dbReference type="SAM" id="Phobius"/>
    </source>
</evidence>
<dbReference type="Pfam" id="PF13000">
    <property type="entry name" value="Acatn"/>
    <property type="match status" value="2"/>
</dbReference>
<keyword evidence="2 6" id="KW-0812">Transmembrane</keyword>
<organism evidence="7 8">
    <name type="scientific">Aplosporella prunicola CBS 121167</name>
    <dbReference type="NCBI Taxonomy" id="1176127"/>
    <lineage>
        <taxon>Eukaryota</taxon>
        <taxon>Fungi</taxon>
        <taxon>Dikarya</taxon>
        <taxon>Ascomycota</taxon>
        <taxon>Pezizomycotina</taxon>
        <taxon>Dothideomycetes</taxon>
        <taxon>Dothideomycetes incertae sedis</taxon>
        <taxon>Botryosphaeriales</taxon>
        <taxon>Aplosporellaceae</taxon>
        <taxon>Aplosporella</taxon>
    </lineage>
</organism>
<dbReference type="GO" id="GO:0035348">
    <property type="term" value="P:acetyl-CoA transmembrane transport"/>
    <property type="evidence" value="ECO:0007669"/>
    <property type="project" value="InterPro"/>
</dbReference>
<evidence type="ECO:0000313" key="8">
    <source>
        <dbReference type="Proteomes" id="UP000799438"/>
    </source>
</evidence>
<dbReference type="GO" id="GO:0016020">
    <property type="term" value="C:membrane"/>
    <property type="evidence" value="ECO:0007669"/>
    <property type="project" value="UniProtKB-SubCell"/>
</dbReference>
<keyword evidence="4 6" id="KW-0472">Membrane</keyword>
<name>A0A6A6BRC9_9PEZI</name>
<dbReference type="FunFam" id="1.20.1250.20:FF:000289">
    <property type="entry name" value="Acetyl-coenzyme A transporter 1"/>
    <property type="match status" value="1"/>
</dbReference>
<evidence type="ECO:0008006" key="9">
    <source>
        <dbReference type="Google" id="ProtNLM"/>
    </source>
</evidence>
<dbReference type="InterPro" id="IPR036259">
    <property type="entry name" value="MFS_trans_sf"/>
</dbReference>
<feature type="transmembrane region" description="Helical" evidence="6">
    <location>
        <begin position="275"/>
        <end position="296"/>
    </location>
</feature>
<dbReference type="OrthoDB" id="6415790at2759"/>
<feature type="compositionally biased region" description="Polar residues" evidence="5">
    <location>
        <begin position="19"/>
        <end position="28"/>
    </location>
</feature>
<protein>
    <recommendedName>
        <fullName evidence="9">Acetyl-coenzyme A transporter 1</fullName>
    </recommendedName>
</protein>
<dbReference type="SUPFAM" id="SSF103473">
    <property type="entry name" value="MFS general substrate transporter"/>
    <property type="match status" value="1"/>
</dbReference>
<feature type="transmembrane region" description="Helical" evidence="6">
    <location>
        <begin position="236"/>
        <end position="255"/>
    </location>
</feature>
<evidence type="ECO:0000256" key="2">
    <source>
        <dbReference type="ARBA" id="ARBA00022692"/>
    </source>
</evidence>
<dbReference type="AlphaFoldDB" id="A0A6A6BRC9"/>
<keyword evidence="3 6" id="KW-1133">Transmembrane helix</keyword>
<evidence type="ECO:0000313" key="7">
    <source>
        <dbReference type="EMBL" id="KAF2146328.1"/>
    </source>
</evidence>
<dbReference type="InterPro" id="IPR004752">
    <property type="entry name" value="AmpG_permease/AT-1"/>
</dbReference>
<feature type="transmembrane region" description="Helical" evidence="6">
    <location>
        <begin position="389"/>
        <end position="413"/>
    </location>
</feature>
<dbReference type="GO" id="GO:0008521">
    <property type="term" value="F:acetyl-CoA transmembrane transporter activity"/>
    <property type="evidence" value="ECO:0007669"/>
    <property type="project" value="InterPro"/>
</dbReference>
<sequence length="573" mass="62939">MPRKKNKSKSPNPLRANARSDSVDSARSPNGHATGMDNILEHRRKHAAIDSPSTASQASHLMSRNSFTLDDDPAQSITHDDEGASKGFSELPKQDQRNFLLLGVPMGLASGSVPFLLKAHLSYSQIGVFSLASYPYSLKLLWSPIVDAIWTPNVGRRKSWILPIQTLSGIGMLWLGSRAEQMMLDAGADNGAGIWGFTGWWFFLVFMCATQDIAVDGWALTLLSTENLSYASTAQTVGLTAGQFLSYTVFLAFNAPDFANKWFRAIPKDEGVMTLGGYLTFWGWAYLLVTLGLALLKREERTKNTDGIQEVYRVMGGILKLKNIQTFIIIHLIAKIGFQANDAVTNLKLLDKGFSQEDMALTVLIDFPFELSLGYYAGKWSQTYPPMQLWCWAFVGRLAAAAFAQFVVMIFPAGGVTTWYLLTVIVEHVFSTFMSTVMFVAVSAFHAKIADPVIGGTYMTLLATVSNLGGTFPRYFILKFVDMFTSATCVPPTIPPVDLKGALVTEPFSCALEAEKHRCIEGGGACNIQTDGYYIVNVLCIIIGVLTFWGYIKPAALKLQALPLRAWRLSGAS</sequence>
<reference evidence="7" key="1">
    <citation type="journal article" date="2020" name="Stud. Mycol.">
        <title>101 Dothideomycetes genomes: a test case for predicting lifestyles and emergence of pathogens.</title>
        <authorList>
            <person name="Haridas S."/>
            <person name="Albert R."/>
            <person name="Binder M."/>
            <person name="Bloem J."/>
            <person name="Labutti K."/>
            <person name="Salamov A."/>
            <person name="Andreopoulos B."/>
            <person name="Baker S."/>
            <person name="Barry K."/>
            <person name="Bills G."/>
            <person name="Bluhm B."/>
            <person name="Cannon C."/>
            <person name="Castanera R."/>
            <person name="Culley D."/>
            <person name="Daum C."/>
            <person name="Ezra D."/>
            <person name="Gonzalez J."/>
            <person name="Henrissat B."/>
            <person name="Kuo A."/>
            <person name="Liang C."/>
            <person name="Lipzen A."/>
            <person name="Lutzoni F."/>
            <person name="Magnuson J."/>
            <person name="Mondo S."/>
            <person name="Nolan M."/>
            <person name="Ohm R."/>
            <person name="Pangilinan J."/>
            <person name="Park H.-J."/>
            <person name="Ramirez L."/>
            <person name="Alfaro M."/>
            <person name="Sun H."/>
            <person name="Tritt A."/>
            <person name="Yoshinaga Y."/>
            <person name="Zwiers L.-H."/>
            <person name="Turgeon B."/>
            <person name="Goodwin S."/>
            <person name="Spatafora J."/>
            <person name="Crous P."/>
            <person name="Grigoriev I."/>
        </authorList>
    </citation>
    <scope>NUCLEOTIDE SEQUENCE</scope>
    <source>
        <strain evidence="7">CBS 121167</strain>
    </source>
</reference>
<dbReference type="GeneID" id="54303070"/>
<dbReference type="Proteomes" id="UP000799438">
    <property type="component" value="Unassembled WGS sequence"/>
</dbReference>